<comment type="caution">
    <text evidence="7">The sequence shown here is derived from an EMBL/GenBank/DDBJ whole genome shotgun (WGS) entry which is preliminary data.</text>
</comment>
<dbReference type="AlphaFoldDB" id="A0A498JJM1"/>
<dbReference type="PROSITE" id="PS51005">
    <property type="entry name" value="NAC"/>
    <property type="match status" value="1"/>
</dbReference>
<evidence type="ECO:0000256" key="5">
    <source>
        <dbReference type="SAM" id="MobiDB-lite"/>
    </source>
</evidence>
<feature type="domain" description="NAC" evidence="6">
    <location>
        <begin position="16"/>
        <end position="162"/>
    </location>
</feature>
<evidence type="ECO:0000256" key="3">
    <source>
        <dbReference type="ARBA" id="ARBA00023163"/>
    </source>
</evidence>
<keyword evidence="8" id="KW-1185">Reference proteome</keyword>
<dbReference type="Gene3D" id="2.170.150.80">
    <property type="entry name" value="NAC domain"/>
    <property type="match status" value="1"/>
</dbReference>
<sequence>MENNQSIRSGRAVFVINKGSDLHGGHSGSYDSFFNSIPPGCQFKPLDEELVGYYLRRKIVNLPLPPNIINEVELDKTYRKGTRPDRAAGNGYWKATGVKKDVMSKNVEVGFKTSLVFYEGKSPRGKKTNWLMHEFNVKAPPRKADRNNTRLDDWVLCRVYMKANKAKKFKASNQSSAHKQPNDEVATEDNGLDYDGVDLGLQNPNEYPPKNSYDNPHPQNPNHQSYLVYPPQNPNHQSYIVYPPQNPNHQSYLNSNHNGYYSFDGYNLFSNTNAMGSDGLFKEEPFPTILPPQDHQHLYLPNQNSLQFNGYQPHQRLWG</sequence>
<dbReference type="InterPro" id="IPR036093">
    <property type="entry name" value="NAC_dom_sf"/>
</dbReference>
<name>A0A498JJM1_MALDO</name>
<feature type="compositionally biased region" description="Acidic residues" evidence="5">
    <location>
        <begin position="185"/>
        <end position="196"/>
    </location>
</feature>
<dbReference type="EMBL" id="RDQH01000332">
    <property type="protein sequence ID" value="RXH95918.1"/>
    <property type="molecule type" value="Genomic_DNA"/>
</dbReference>
<organism evidence="7 8">
    <name type="scientific">Malus domestica</name>
    <name type="common">Apple</name>
    <name type="synonym">Pyrus malus</name>
    <dbReference type="NCBI Taxonomy" id="3750"/>
    <lineage>
        <taxon>Eukaryota</taxon>
        <taxon>Viridiplantae</taxon>
        <taxon>Streptophyta</taxon>
        <taxon>Embryophyta</taxon>
        <taxon>Tracheophyta</taxon>
        <taxon>Spermatophyta</taxon>
        <taxon>Magnoliopsida</taxon>
        <taxon>eudicotyledons</taxon>
        <taxon>Gunneridae</taxon>
        <taxon>Pentapetalae</taxon>
        <taxon>rosids</taxon>
        <taxon>fabids</taxon>
        <taxon>Rosales</taxon>
        <taxon>Rosaceae</taxon>
        <taxon>Amygdaloideae</taxon>
        <taxon>Maleae</taxon>
        <taxon>Malus</taxon>
    </lineage>
</organism>
<dbReference type="PANTHER" id="PTHR31719">
    <property type="entry name" value="NAC TRANSCRIPTION FACTOR 56"/>
    <property type="match status" value="1"/>
</dbReference>
<feature type="region of interest" description="Disordered" evidence="5">
    <location>
        <begin position="168"/>
        <end position="228"/>
    </location>
</feature>
<keyword evidence="2" id="KW-0238">DNA-binding</keyword>
<keyword evidence="1" id="KW-0805">Transcription regulation</keyword>
<evidence type="ECO:0000313" key="7">
    <source>
        <dbReference type="EMBL" id="RXH95918.1"/>
    </source>
</evidence>
<dbReference type="GO" id="GO:0006355">
    <property type="term" value="P:regulation of DNA-templated transcription"/>
    <property type="evidence" value="ECO:0007669"/>
    <property type="project" value="InterPro"/>
</dbReference>
<evidence type="ECO:0000256" key="2">
    <source>
        <dbReference type="ARBA" id="ARBA00023125"/>
    </source>
</evidence>
<evidence type="ECO:0000256" key="4">
    <source>
        <dbReference type="ARBA" id="ARBA00023242"/>
    </source>
</evidence>
<accession>A0A498JJM1</accession>
<keyword evidence="3" id="KW-0804">Transcription</keyword>
<gene>
    <name evidence="7" type="ORF">DVH24_008418</name>
</gene>
<dbReference type="InterPro" id="IPR003441">
    <property type="entry name" value="NAC-dom"/>
</dbReference>
<evidence type="ECO:0000313" key="8">
    <source>
        <dbReference type="Proteomes" id="UP000290289"/>
    </source>
</evidence>
<dbReference type="PANTHER" id="PTHR31719:SF179">
    <property type="entry name" value="OS08G0148400 PROTEIN"/>
    <property type="match status" value="1"/>
</dbReference>
<keyword evidence="4" id="KW-0539">Nucleus</keyword>
<dbReference type="Proteomes" id="UP000290289">
    <property type="component" value="Chromosome 6"/>
</dbReference>
<dbReference type="SUPFAM" id="SSF101941">
    <property type="entry name" value="NAC domain"/>
    <property type="match status" value="1"/>
</dbReference>
<proteinExistence type="predicted"/>
<evidence type="ECO:0000259" key="6">
    <source>
        <dbReference type="PROSITE" id="PS51005"/>
    </source>
</evidence>
<protein>
    <recommendedName>
        <fullName evidence="6">NAC domain-containing protein</fullName>
    </recommendedName>
</protein>
<dbReference type="GO" id="GO:0003677">
    <property type="term" value="F:DNA binding"/>
    <property type="evidence" value="ECO:0007669"/>
    <property type="project" value="UniProtKB-KW"/>
</dbReference>
<evidence type="ECO:0000256" key="1">
    <source>
        <dbReference type="ARBA" id="ARBA00023015"/>
    </source>
</evidence>
<dbReference type="Pfam" id="PF02365">
    <property type="entry name" value="NAM"/>
    <property type="match status" value="2"/>
</dbReference>
<reference evidence="7 8" key="1">
    <citation type="submission" date="2018-10" db="EMBL/GenBank/DDBJ databases">
        <title>A high-quality apple genome assembly.</title>
        <authorList>
            <person name="Hu J."/>
        </authorList>
    </citation>
    <scope>NUCLEOTIDE SEQUENCE [LARGE SCALE GENOMIC DNA]</scope>
    <source>
        <strain evidence="8">cv. HFTH1</strain>
        <tissue evidence="7">Young leaf</tissue>
    </source>
</reference>